<evidence type="ECO:0000256" key="1">
    <source>
        <dbReference type="SAM" id="MobiDB-lite"/>
    </source>
</evidence>
<name>A0A8B7XU66_ACAPL</name>
<dbReference type="InterPro" id="IPR011989">
    <property type="entry name" value="ARM-like"/>
</dbReference>
<feature type="compositionally biased region" description="Low complexity" evidence="1">
    <location>
        <begin position="21"/>
        <end position="52"/>
    </location>
</feature>
<dbReference type="Pfam" id="PF13676">
    <property type="entry name" value="TIR_2"/>
    <property type="match status" value="1"/>
</dbReference>
<dbReference type="InterPro" id="IPR000157">
    <property type="entry name" value="TIR_dom"/>
</dbReference>
<dbReference type="InterPro" id="IPR016024">
    <property type="entry name" value="ARM-type_fold"/>
</dbReference>
<dbReference type="SMART" id="SM00185">
    <property type="entry name" value="ARM"/>
    <property type="match status" value="1"/>
</dbReference>
<dbReference type="RefSeq" id="XP_022083456.1">
    <property type="nucleotide sequence ID" value="XM_022227764.1"/>
</dbReference>
<protein>
    <submittedName>
        <fullName evidence="4 5">Uncharacterized protein LOC110975343 isoform X1</fullName>
    </submittedName>
</protein>
<evidence type="ECO:0000313" key="3">
    <source>
        <dbReference type="Proteomes" id="UP000694845"/>
    </source>
</evidence>
<feature type="region of interest" description="Disordered" evidence="1">
    <location>
        <begin position="1"/>
        <end position="86"/>
    </location>
</feature>
<keyword evidence="3" id="KW-1185">Reference proteome</keyword>
<dbReference type="SUPFAM" id="SSF47769">
    <property type="entry name" value="SAM/Pointed domain"/>
    <property type="match status" value="1"/>
</dbReference>
<sequence length="737" mass="83649">MCMGSKLNTLRHNRSNMDDSQQQQQEVQQPEHQQEQQQQQQQQVKRQEQQQQDNQRAAEKMPPEKQPVRSSPEREKPYNDKRHSPLEAVKEALLQLRVMKEYANLEAKAKIKHIADCFWKAEDQREEIANVFAKEKGAELVVTMLTALSKEGLFKNDSVWFTAYYVYNTVWNLSDASLMCAQCLGEAGMVKLCATNIAHGPYRENMKQKNVAFLIKASLSILHNLSKAPSNRHFYRQERVEAKIQPYTQGCDDNTNDAYLKAITMMTLAYILEEDGDRSQSGDTGIKENSDTINMTTEKSTIEYIVGLLKDAQQSKDRRSQGLSCAELAQGLGRLAVNDHNKSRILQVGALPLLTAMLQQDSLVQEQEAATQAIWNLAFDSTVRQHLAADKTCVDALERLTHSEEQSIRTAAKGALWVGRKQERTAKPSVTSSTTSTVSASSRAPGRSWSRGSSTGSGNLPHIMISYQWAAQKIVLKVRDLLVNSGYRVWVDVDCMYGSTLQAMAEAVENAEVFLLCISERYKESPNCRTEAEYAYQCRKSIIPLMMDKYYQPNGWLGMIMGTKYYIDFSGRHTFSEQAQKLLREICDIGSAALLEEPVFECDASATILENPRNHMVSPRPQTQPSPRQQTTSPFRRRHVSAPVHQMPSPLLESPPSPTQPAHVREWSRDNVQQWLEHSNLSHLRQSFEDFDGSLLAQLQTVRQEAPDFFYSSLRHDLCIQHLVDILRLTEAMDKIL</sequence>
<dbReference type="AlphaFoldDB" id="A0A8B7XU66"/>
<proteinExistence type="predicted"/>
<feature type="region of interest" description="Disordered" evidence="1">
    <location>
        <begin position="611"/>
        <end position="639"/>
    </location>
</feature>
<dbReference type="SUPFAM" id="SSF52200">
    <property type="entry name" value="Toll/Interleukin receptor TIR domain"/>
    <property type="match status" value="1"/>
</dbReference>
<evidence type="ECO:0000313" key="4">
    <source>
        <dbReference type="RefSeq" id="XP_022083456.1"/>
    </source>
</evidence>
<dbReference type="PANTHER" id="PTHR46270">
    <property type="entry name" value="ARMADILLO-TYPE FOLD-RELATED"/>
    <property type="match status" value="1"/>
</dbReference>
<dbReference type="Gene3D" id="1.10.150.50">
    <property type="entry name" value="Transcription Factor, Ets-1"/>
    <property type="match status" value="1"/>
</dbReference>
<feature type="region of interest" description="Disordered" evidence="1">
    <location>
        <begin position="420"/>
        <end position="455"/>
    </location>
</feature>
<gene>
    <name evidence="4 5" type="primary">LOC110975343</name>
</gene>
<dbReference type="RefSeq" id="XP_022083465.1">
    <property type="nucleotide sequence ID" value="XM_022227773.1"/>
</dbReference>
<dbReference type="Gene3D" id="1.25.10.10">
    <property type="entry name" value="Leucine-rich Repeat Variant"/>
    <property type="match status" value="1"/>
</dbReference>
<dbReference type="GO" id="GO:0007165">
    <property type="term" value="P:signal transduction"/>
    <property type="evidence" value="ECO:0007669"/>
    <property type="project" value="InterPro"/>
</dbReference>
<dbReference type="SMART" id="SM00255">
    <property type="entry name" value="TIR"/>
    <property type="match status" value="1"/>
</dbReference>
<accession>A0A8B7XU66</accession>
<feature type="domain" description="TIR" evidence="2">
    <location>
        <begin position="460"/>
        <end position="586"/>
    </location>
</feature>
<dbReference type="KEGG" id="aplc:110975343"/>
<dbReference type="InterPro" id="IPR000225">
    <property type="entry name" value="Armadillo"/>
</dbReference>
<dbReference type="InterPro" id="IPR035897">
    <property type="entry name" value="Toll_tir_struct_dom_sf"/>
</dbReference>
<feature type="compositionally biased region" description="Basic and acidic residues" evidence="1">
    <location>
        <begin position="56"/>
        <end position="86"/>
    </location>
</feature>
<dbReference type="OrthoDB" id="2148946at2759"/>
<dbReference type="PANTHER" id="PTHR46270:SF2">
    <property type="entry name" value="TIR DOMAIN-CONTAINING PROTEIN"/>
    <property type="match status" value="1"/>
</dbReference>
<evidence type="ECO:0000259" key="2">
    <source>
        <dbReference type="SMART" id="SM00255"/>
    </source>
</evidence>
<organism evidence="3 4">
    <name type="scientific">Acanthaster planci</name>
    <name type="common">Crown-of-thorns starfish</name>
    <dbReference type="NCBI Taxonomy" id="133434"/>
    <lineage>
        <taxon>Eukaryota</taxon>
        <taxon>Metazoa</taxon>
        <taxon>Echinodermata</taxon>
        <taxon>Eleutherozoa</taxon>
        <taxon>Asterozoa</taxon>
        <taxon>Asteroidea</taxon>
        <taxon>Valvatacea</taxon>
        <taxon>Valvatida</taxon>
        <taxon>Acanthasteridae</taxon>
        <taxon>Acanthaster</taxon>
    </lineage>
</organism>
<feature type="compositionally biased region" description="Low complexity" evidence="1">
    <location>
        <begin position="618"/>
        <end position="634"/>
    </location>
</feature>
<feature type="compositionally biased region" description="Low complexity" evidence="1">
    <location>
        <begin position="429"/>
        <end position="455"/>
    </location>
</feature>
<evidence type="ECO:0000313" key="5">
    <source>
        <dbReference type="RefSeq" id="XP_022083465.1"/>
    </source>
</evidence>
<reference evidence="4 5" key="1">
    <citation type="submission" date="2025-04" db="UniProtKB">
        <authorList>
            <consortium name="RefSeq"/>
        </authorList>
    </citation>
    <scope>IDENTIFICATION</scope>
</reference>
<dbReference type="Proteomes" id="UP000694845">
    <property type="component" value="Unplaced"/>
</dbReference>
<dbReference type="GeneID" id="110975343"/>
<dbReference type="SUPFAM" id="SSF48371">
    <property type="entry name" value="ARM repeat"/>
    <property type="match status" value="1"/>
</dbReference>
<dbReference type="Gene3D" id="3.40.50.10140">
    <property type="entry name" value="Toll/interleukin-1 receptor homology (TIR) domain"/>
    <property type="match status" value="1"/>
</dbReference>
<dbReference type="InterPro" id="IPR013761">
    <property type="entry name" value="SAM/pointed_sf"/>
</dbReference>